<dbReference type="PROSITE" id="PS00531">
    <property type="entry name" value="RNASE_T2_2"/>
    <property type="match status" value="1"/>
</dbReference>
<dbReference type="InterPro" id="IPR036430">
    <property type="entry name" value="RNase_T2-like_sf"/>
</dbReference>
<organism evidence="6 7">
    <name type="scientific">Phyllosticta citriasiana</name>
    <dbReference type="NCBI Taxonomy" id="595635"/>
    <lineage>
        <taxon>Eukaryota</taxon>
        <taxon>Fungi</taxon>
        <taxon>Dikarya</taxon>
        <taxon>Ascomycota</taxon>
        <taxon>Pezizomycotina</taxon>
        <taxon>Dothideomycetes</taxon>
        <taxon>Dothideomycetes incertae sedis</taxon>
        <taxon>Botryosphaeriales</taxon>
        <taxon>Phyllostictaceae</taxon>
        <taxon>Phyllosticta</taxon>
    </lineage>
</organism>
<dbReference type="Gene3D" id="3.90.730.10">
    <property type="entry name" value="Ribonuclease T2-like"/>
    <property type="match status" value="1"/>
</dbReference>
<protein>
    <recommendedName>
        <fullName evidence="2">ribonuclease T2</fullName>
        <ecNumber evidence="2">4.6.1.19</ecNumber>
    </recommendedName>
</protein>
<keyword evidence="5" id="KW-0732">Signal</keyword>
<dbReference type="InterPro" id="IPR033130">
    <property type="entry name" value="RNase_T2_His_AS_2"/>
</dbReference>
<reference evidence="6 7" key="1">
    <citation type="submission" date="2024-04" db="EMBL/GenBank/DDBJ databases">
        <title>Phyllosticta paracitricarpa is synonymous to the EU quarantine fungus P. citricarpa based on phylogenomic analyses.</title>
        <authorList>
            <consortium name="Lawrence Berkeley National Laboratory"/>
            <person name="Van Ingen-Buijs V.A."/>
            <person name="Van Westerhoven A.C."/>
            <person name="Haridas S."/>
            <person name="Skiadas P."/>
            <person name="Martin F."/>
            <person name="Groenewald J.Z."/>
            <person name="Crous P.W."/>
            <person name="Seidl M.F."/>
        </authorList>
    </citation>
    <scope>NUCLEOTIDE SEQUENCE [LARGE SCALE GENOMIC DNA]</scope>
    <source>
        <strain evidence="6 7">CBS 123371</strain>
    </source>
</reference>
<gene>
    <name evidence="6" type="ORF">IWZ03DRAFT_359238</name>
</gene>
<keyword evidence="3" id="KW-0378">Hydrolase</keyword>
<dbReference type="PANTHER" id="PTHR11240">
    <property type="entry name" value="RIBONUCLEASE T2"/>
    <property type="match status" value="1"/>
</dbReference>
<dbReference type="InterPro" id="IPR001568">
    <property type="entry name" value="RNase_T2-like"/>
</dbReference>
<evidence type="ECO:0000256" key="2">
    <source>
        <dbReference type="ARBA" id="ARBA00012571"/>
    </source>
</evidence>
<dbReference type="EC" id="4.6.1.19" evidence="2"/>
<sequence>MATLRLILGVAAYLSLSAASLHAPHTSSTCSKEDLGVLSCSAESLTTDTCCVESPGGLLLLTQLYSATAGGPENTWTLHGLWNDYCNGSYPASCDNSRNYKDVAEILEEYDQRSLLDYMRIYWRNDPVITTTNGTDEQLWEHEWAKHGTCMSTIKPSCYSDYTKHLELVQFLNEAVYLFKRLPSEEYLGACGIFPSNSTTYALADIEACFVQATGGYLPHIGCTGNMLNELWFYYYLAGRVPHGTYVPTNTTYASTCPLEGIVYSPKAAS</sequence>
<keyword evidence="7" id="KW-1185">Reference proteome</keyword>
<keyword evidence="3" id="KW-0540">Nuclease</keyword>
<comment type="similarity">
    <text evidence="1 4">Belongs to the RNase T2 family.</text>
</comment>
<evidence type="ECO:0000256" key="3">
    <source>
        <dbReference type="ARBA" id="ARBA00022759"/>
    </source>
</evidence>
<comment type="caution">
    <text evidence="6">The sequence shown here is derived from an EMBL/GenBank/DDBJ whole genome shotgun (WGS) entry which is preliminary data.</text>
</comment>
<evidence type="ECO:0000313" key="6">
    <source>
        <dbReference type="EMBL" id="KAK7519018.1"/>
    </source>
</evidence>
<evidence type="ECO:0000313" key="7">
    <source>
        <dbReference type="Proteomes" id="UP001363622"/>
    </source>
</evidence>
<keyword evidence="3" id="KW-0255">Endonuclease</keyword>
<dbReference type="EMBL" id="JBBPHU010000004">
    <property type="protein sequence ID" value="KAK7519018.1"/>
    <property type="molecule type" value="Genomic_DNA"/>
</dbReference>
<feature type="chain" id="PRO_5047089241" description="ribonuclease T2" evidence="5">
    <location>
        <begin position="20"/>
        <end position="270"/>
    </location>
</feature>
<dbReference type="PANTHER" id="PTHR11240:SF22">
    <property type="entry name" value="RIBONUCLEASE T2"/>
    <property type="match status" value="1"/>
</dbReference>
<dbReference type="Proteomes" id="UP001363622">
    <property type="component" value="Unassembled WGS sequence"/>
</dbReference>
<proteinExistence type="inferred from homology"/>
<feature type="signal peptide" evidence="5">
    <location>
        <begin position="1"/>
        <end position="19"/>
    </location>
</feature>
<evidence type="ECO:0000256" key="4">
    <source>
        <dbReference type="RuleBase" id="RU004328"/>
    </source>
</evidence>
<name>A0ABR1KUS9_9PEZI</name>
<evidence type="ECO:0000256" key="1">
    <source>
        <dbReference type="ARBA" id="ARBA00007469"/>
    </source>
</evidence>
<evidence type="ECO:0000256" key="5">
    <source>
        <dbReference type="SAM" id="SignalP"/>
    </source>
</evidence>
<dbReference type="Pfam" id="PF00445">
    <property type="entry name" value="Ribonuclease_T2"/>
    <property type="match status" value="1"/>
</dbReference>
<dbReference type="SUPFAM" id="SSF55895">
    <property type="entry name" value="Ribonuclease Rh-like"/>
    <property type="match status" value="1"/>
</dbReference>
<accession>A0ABR1KUS9</accession>